<proteinExistence type="predicted"/>
<sequence length="336" mass="36993">LANSTRSILYYLAYLAEEWNVSAGTKLPGTYTIAPGCTGTRANNRCNFDEFIKYIWAADPDIEPPQAPPTGFIKGTSITDTPWTMRKGIGTWLSKVSSARFDMPGGPPAGAKVTKFVDGTLLLPSGDGDFYKNLARMGEPIADAQAGLQTSTVADPNLGNKKKVLGWSKEVAQAISNNRWEDNEKYRIPYFLEQDEIKNNGIVLRKRTIVPTVANSKPFEIIDMDATIAANLAQDPDVQAHLQTVNERFKTAVDPKTGRMKGGLHMKAIDAADTAALRCGCVLSSAKKTSLRRRELNARFKPQGVQKRAVVRKRFKTPMKPTFWPRMENVMVAVGA</sequence>
<dbReference type="Proteomes" id="UP001303473">
    <property type="component" value="Unassembled WGS sequence"/>
</dbReference>
<reference evidence="2" key="1">
    <citation type="journal article" date="2023" name="Mol. Phylogenet. Evol.">
        <title>Genome-scale phylogeny and comparative genomics of the fungal order Sordariales.</title>
        <authorList>
            <person name="Hensen N."/>
            <person name="Bonometti L."/>
            <person name="Westerberg I."/>
            <person name="Brannstrom I.O."/>
            <person name="Guillou S."/>
            <person name="Cros-Aarteil S."/>
            <person name="Calhoun S."/>
            <person name="Haridas S."/>
            <person name="Kuo A."/>
            <person name="Mondo S."/>
            <person name="Pangilinan J."/>
            <person name="Riley R."/>
            <person name="LaButti K."/>
            <person name="Andreopoulos B."/>
            <person name="Lipzen A."/>
            <person name="Chen C."/>
            <person name="Yan M."/>
            <person name="Daum C."/>
            <person name="Ng V."/>
            <person name="Clum A."/>
            <person name="Steindorff A."/>
            <person name="Ohm R.A."/>
            <person name="Martin F."/>
            <person name="Silar P."/>
            <person name="Natvig D.O."/>
            <person name="Lalanne C."/>
            <person name="Gautier V."/>
            <person name="Ament-Velasquez S.L."/>
            <person name="Kruys A."/>
            <person name="Hutchinson M.I."/>
            <person name="Powell A.J."/>
            <person name="Barry K."/>
            <person name="Miller A.N."/>
            <person name="Grigoriev I.V."/>
            <person name="Debuchy R."/>
            <person name="Gladieux P."/>
            <person name="Hiltunen Thoren M."/>
            <person name="Johannesson H."/>
        </authorList>
    </citation>
    <scope>NUCLEOTIDE SEQUENCE [LARGE SCALE GENOMIC DNA]</scope>
    <source>
        <strain evidence="2">CBS 340.73</strain>
    </source>
</reference>
<organism evidence="1 2">
    <name type="scientific">Diplogelasinospora grovesii</name>
    <dbReference type="NCBI Taxonomy" id="303347"/>
    <lineage>
        <taxon>Eukaryota</taxon>
        <taxon>Fungi</taxon>
        <taxon>Dikarya</taxon>
        <taxon>Ascomycota</taxon>
        <taxon>Pezizomycotina</taxon>
        <taxon>Sordariomycetes</taxon>
        <taxon>Sordariomycetidae</taxon>
        <taxon>Sordariales</taxon>
        <taxon>Diplogelasinosporaceae</taxon>
        <taxon>Diplogelasinospora</taxon>
    </lineage>
</organism>
<gene>
    <name evidence="1" type="ORF">QBC46DRAFT_261018</name>
</gene>
<keyword evidence="2" id="KW-1185">Reference proteome</keyword>
<protein>
    <submittedName>
        <fullName evidence="1">Uncharacterized protein</fullName>
    </submittedName>
</protein>
<evidence type="ECO:0000313" key="2">
    <source>
        <dbReference type="Proteomes" id="UP001303473"/>
    </source>
</evidence>
<name>A0AAN6S4R5_9PEZI</name>
<feature type="non-terminal residue" evidence="1">
    <location>
        <position position="1"/>
    </location>
</feature>
<dbReference type="EMBL" id="MU853796">
    <property type="protein sequence ID" value="KAK3940474.1"/>
    <property type="molecule type" value="Genomic_DNA"/>
</dbReference>
<accession>A0AAN6S4R5</accession>
<comment type="caution">
    <text evidence="1">The sequence shown here is derived from an EMBL/GenBank/DDBJ whole genome shotgun (WGS) entry which is preliminary data.</text>
</comment>
<dbReference type="AlphaFoldDB" id="A0AAN6S4R5"/>
<evidence type="ECO:0000313" key="1">
    <source>
        <dbReference type="EMBL" id="KAK3940474.1"/>
    </source>
</evidence>